<organism evidence="7 8">
    <name type="scientific">Bifidobacterium cuniculi</name>
    <dbReference type="NCBI Taxonomy" id="1688"/>
    <lineage>
        <taxon>Bacteria</taxon>
        <taxon>Bacillati</taxon>
        <taxon>Actinomycetota</taxon>
        <taxon>Actinomycetes</taxon>
        <taxon>Bifidobacteriales</taxon>
        <taxon>Bifidobacteriaceae</taxon>
        <taxon>Bifidobacterium</taxon>
    </lineage>
</organism>
<feature type="transmembrane region" description="Helical" evidence="6">
    <location>
        <begin position="242"/>
        <end position="266"/>
    </location>
</feature>
<feature type="transmembrane region" description="Helical" evidence="6">
    <location>
        <begin position="147"/>
        <end position="171"/>
    </location>
</feature>
<feature type="transmembrane region" description="Helical" evidence="6">
    <location>
        <begin position="408"/>
        <end position="425"/>
    </location>
</feature>
<feature type="transmembrane region" description="Helical" evidence="6">
    <location>
        <begin position="278"/>
        <end position="300"/>
    </location>
</feature>
<dbReference type="RefSeq" id="WP_051920832.1">
    <property type="nucleotide sequence ID" value="NZ_JGYV01000007.1"/>
</dbReference>
<dbReference type="GO" id="GO:0015171">
    <property type="term" value="F:amino acid transmembrane transporter activity"/>
    <property type="evidence" value="ECO:0007669"/>
    <property type="project" value="TreeGrafter"/>
</dbReference>
<accession>A0A087AYA5</accession>
<dbReference type="Proteomes" id="UP000029067">
    <property type="component" value="Unassembled WGS sequence"/>
</dbReference>
<gene>
    <name evidence="7" type="ORF">BCUN_1237</name>
</gene>
<dbReference type="PIRSF" id="PIRSF006060">
    <property type="entry name" value="AA_transporter"/>
    <property type="match status" value="1"/>
</dbReference>
<feature type="transmembrane region" description="Helical" evidence="6">
    <location>
        <begin position="183"/>
        <end position="201"/>
    </location>
</feature>
<keyword evidence="8" id="KW-1185">Reference proteome</keyword>
<protein>
    <submittedName>
        <fullName evidence="7">Cationic amino acid transporter</fullName>
    </submittedName>
</protein>
<evidence type="ECO:0000256" key="1">
    <source>
        <dbReference type="ARBA" id="ARBA00004141"/>
    </source>
</evidence>
<dbReference type="InterPro" id="IPR002293">
    <property type="entry name" value="AA/rel_permease1"/>
</dbReference>
<keyword evidence="3 6" id="KW-0812">Transmembrane</keyword>
<proteinExistence type="predicted"/>
<feature type="transmembrane region" description="Helical" evidence="6">
    <location>
        <begin position="60"/>
        <end position="82"/>
    </location>
</feature>
<feature type="transmembrane region" description="Helical" evidence="6">
    <location>
        <begin position="462"/>
        <end position="480"/>
    </location>
</feature>
<evidence type="ECO:0000313" key="7">
    <source>
        <dbReference type="EMBL" id="KFI63755.1"/>
    </source>
</evidence>
<evidence type="ECO:0000313" key="8">
    <source>
        <dbReference type="Proteomes" id="UP000029067"/>
    </source>
</evidence>
<dbReference type="PANTHER" id="PTHR43243">
    <property type="entry name" value="INNER MEMBRANE TRANSPORTER YGJI-RELATED"/>
    <property type="match status" value="1"/>
</dbReference>
<keyword evidence="4 6" id="KW-1133">Transmembrane helix</keyword>
<evidence type="ECO:0000256" key="4">
    <source>
        <dbReference type="ARBA" id="ARBA00022989"/>
    </source>
</evidence>
<evidence type="ECO:0000256" key="3">
    <source>
        <dbReference type="ARBA" id="ARBA00022692"/>
    </source>
</evidence>
<dbReference type="GO" id="GO:0016020">
    <property type="term" value="C:membrane"/>
    <property type="evidence" value="ECO:0007669"/>
    <property type="project" value="UniProtKB-SubCell"/>
</dbReference>
<dbReference type="Pfam" id="PF13520">
    <property type="entry name" value="AA_permease_2"/>
    <property type="match status" value="1"/>
</dbReference>
<evidence type="ECO:0000256" key="2">
    <source>
        <dbReference type="ARBA" id="ARBA00022448"/>
    </source>
</evidence>
<feature type="transmembrane region" description="Helical" evidence="6">
    <location>
        <begin position="29"/>
        <end position="48"/>
    </location>
</feature>
<comment type="caution">
    <text evidence="7">The sequence shown here is derived from an EMBL/GenBank/DDBJ whole genome shotgun (WGS) entry which is preliminary data.</text>
</comment>
<dbReference type="Gene3D" id="1.20.1740.10">
    <property type="entry name" value="Amino acid/polyamine transporter I"/>
    <property type="match status" value="1"/>
</dbReference>
<sequence>MQVFRTKSVEQTIAETNEGGRSLKRTLGWWDLAVMGVAVAVGAGIFSVGAEAAAFHAGPAVILSFIIAGVVCAAAVMCYAEFASIMPVAGSAYTFTYATIGEIMAWVIGWDLILEMLMAGSVISKYWGVYLNDFMRLMGLDWNTNLMIGSFHLDIAPIIIVGFFTVLLVLGTKIGARVDGAMTILKIGIVLFVVIVGFFYVKSANYTPFVPPSEPAADVSAAAGGAMEQPLWQWMTHQAQTVYGWNGVLSGAALVFFAFIGFDVVATASEETKNPKKNVPLGIGVGMLLVVVMYVLVAIVTTGMVSYKQLASVDSPSLATAFELVGADWAAKIISFAIVLGLATVVMVLLLGLARVVFAMSRDGLLPRGLSRTGKHGTPAKLQIGLGIVVALVAACFDVSILSDMVNIGTLSAFTLVALAIPIMRKKRPDLPRSFKIPGNPWVPIIVALANLWLMLNLSVLTWLRFVVWLCVGFVVYFSYSYKHALLGTGELDAELERFDRDMRERQVAATAAQTAAARAADGDKAEAVSPAD</sequence>
<feature type="transmembrane region" description="Helical" evidence="6">
    <location>
        <begin position="437"/>
        <end position="456"/>
    </location>
</feature>
<reference evidence="7 8" key="1">
    <citation type="submission" date="2014-03" db="EMBL/GenBank/DDBJ databases">
        <title>Genomics of Bifidobacteria.</title>
        <authorList>
            <person name="Ventura M."/>
            <person name="Milani C."/>
            <person name="Lugli G.A."/>
        </authorList>
    </citation>
    <scope>NUCLEOTIDE SEQUENCE [LARGE SCALE GENOMIC DNA]</scope>
    <source>
        <strain evidence="7 8">LMG 10738</strain>
    </source>
</reference>
<dbReference type="AlphaFoldDB" id="A0A087AYA5"/>
<evidence type="ECO:0000256" key="5">
    <source>
        <dbReference type="ARBA" id="ARBA00023136"/>
    </source>
</evidence>
<dbReference type="PANTHER" id="PTHR43243:SF4">
    <property type="entry name" value="CATIONIC AMINO ACID TRANSPORTER 4"/>
    <property type="match status" value="1"/>
</dbReference>
<dbReference type="eggNOG" id="COG0531">
    <property type="taxonomic scope" value="Bacteria"/>
</dbReference>
<feature type="transmembrane region" description="Helical" evidence="6">
    <location>
        <begin position="382"/>
        <end position="402"/>
    </location>
</feature>
<name>A0A087AYA5_9BIFI</name>
<keyword evidence="5 6" id="KW-0472">Membrane</keyword>
<dbReference type="OrthoDB" id="9762947at2"/>
<comment type="subcellular location">
    <subcellularLocation>
        <location evidence="1">Membrane</location>
        <topology evidence="1">Multi-pass membrane protein</topology>
    </subcellularLocation>
</comment>
<dbReference type="EMBL" id="JGYV01000007">
    <property type="protein sequence ID" value="KFI63755.1"/>
    <property type="molecule type" value="Genomic_DNA"/>
</dbReference>
<dbReference type="STRING" id="1688.BCUN_1237"/>
<keyword evidence="2" id="KW-0813">Transport</keyword>
<evidence type="ECO:0000256" key="6">
    <source>
        <dbReference type="SAM" id="Phobius"/>
    </source>
</evidence>
<feature type="transmembrane region" description="Helical" evidence="6">
    <location>
        <begin position="333"/>
        <end position="361"/>
    </location>
</feature>